<evidence type="ECO:0000313" key="2">
    <source>
        <dbReference type="Proteomes" id="UP000224203"/>
    </source>
</evidence>
<dbReference type="RefSeq" id="WP_098783821.1">
    <property type="nucleotide sequence ID" value="NZ_NULI01000323.1"/>
</dbReference>
<accession>A0A9X7CH15</accession>
<reference evidence="1 2" key="1">
    <citation type="submission" date="2017-09" db="EMBL/GenBank/DDBJ databases">
        <title>Large-scale bioinformatics analysis of Bacillus genomes uncovers conserved roles of natural products in bacterial physiology.</title>
        <authorList>
            <consortium name="Agbiome Team Llc"/>
            <person name="Bleich R.M."/>
            <person name="Grubbs K.J."/>
            <person name="Santa Maria K.C."/>
            <person name="Allen S.E."/>
            <person name="Farag S."/>
            <person name="Shank E.A."/>
            <person name="Bowers A."/>
        </authorList>
    </citation>
    <scope>NUCLEOTIDE SEQUENCE [LARGE SCALE GENOMIC DNA]</scope>
    <source>
        <strain evidence="1 2">AFS041711</strain>
    </source>
</reference>
<proteinExistence type="predicted"/>
<name>A0A9X7CH15_BACCE</name>
<dbReference type="Proteomes" id="UP000224203">
    <property type="component" value="Unassembled WGS sequence"/>
</dbReference>
<protein>
    <submittedName>
        <fullName evidence="1">Uncharacterized protein</fullName>
    </submittedName>
</protein>
<organism evidence="1 2">
    <name type="scientific">Bacillus cereus</name>
    <dbReference type="NCBI Taxonomy" id="1396"/>
    <lineage>
        <taxon>Bacteria</taxon>
        <taxon>Bacillati</taxon>
        <taxon>Bacillota</taxon>
        <taxon>Bacilli</taxon>
        <taxon>Bacillales</taxon>
        <taxon>Bacillaceae</taxon>
        <taxon>Bacillus</taxon>
        <taxon>Bacillus cereus group</taxon>
    </lineage>
</organism>
<evidence type="ECO:0000313" key="1">
    <source>
        <dbReference type="EMBL" id="PGS62866.1"/>
    </source>
</evidence>
<gene>
    <name evidence="1" type="ORF">COC69_31910</name>
</gene>
<dbReference type="AlphaFoldDB" id="A0A9X7CH15"/>
<dbReference type="EMBL" id="NULI01000323">
    <property type="protein sequence ID" value="PGS62866.1"/>
    <property type="molecule type" value="Genomic_DNA"/>
</dbReference>
<sequence length="198" mass="23746">MPTGYTSDIYEGKDVSSSNYILKCARAFGALIEMRDYPMDAEIPEFKVSEYHLEHEEAAKNELKRYKNMSVEEAEKDLEEVYKRKVASNREAIKKKEKLKQRYMYVLAGVKQWEPPTEEHIKLKEYAIEQLETSIYHDCNTEYYEREPYKQTGAEYLKEMIKRCEDKVLYHQKEYSQEVQRVNNRNNWVKELKLSLEN</sequence>
<comment type="caution">
    <text evidence="1">The sequence shown here is derived from an EMBL/GenBank/DDBJ whole genome shotgun (WGS) entry which is preliminary data.</text>
</comment>